<dbReference type="InterPro" id="IPR042178">
    <property type="entry name" value="Serpin_sf_1"/>
</dbReference>
<proteinExistence type="predicted"/>
<evidence type="ECO:0000313" key="3">
    <source>
        <dbReference type="RefSeq" id="XP_055862595.1"/>
    </source>
</evidence>
<sequence length="124" mass="13829">MVDTLLSGLTPARVRLAIPKFRYESTIYVRDVLVKLGLVMTTSPTVANFTGINEEENVFLEEMFYRASINVQETGLGDGDPVEVNSCMAFASAAPKHKFIVENTFLYFLLDKQSGQIILQGNFD</sequence>
<organism evidence="2 3">
    <name type="scientific">Biomphalaria glabrata</name>
    <name type="common">Bloodfluke planorb</name>
    <name type="synonym">Freshwater snail</name>
    <dbReference type="NCBI Taxonomy" id="6526"/>
    <lineage>
        <taxon>Eukaryota</taxon>
        <taxon>Metazoa</taxon>
        <taxon>Spiralia</taxon>
        <taxon>Lophotrochozoa</taxon>
        <taxon>Mollusca</taxon>
        <taxon>Gastropoda</taxon>
        <taxon>Heterobranchia</taxon>
        <taxon>Euthyneura</taxon>
        <taxon>Panpulmonata</taxon>
        <taxon>Hygrophila</taxon>
        <taxon>Lymnaeoidea</taxon>
        <taxon>Planorbidae</taxon>
        <taxon>Biomphalaria</taxon>
    </lineage>
</organism>
<feature type="domain" description="Serpin" evidence="1">
    <location>
        <begin position="7"/>
        <end position="122"/>
    </location>
</feature>
<dbReference type="Pfam" id="PF00079">
    <property type="entry name" value="Serpin"/>
    <property type="match status" value="1"/>
</dbReference>
<dbReference type="InterPro" id="IPR023796">
    <property type="entry name" value="Serpin_dom"/>
</dbReference>
<name>A0A9W2YIS5_BIOGL</name>
<dbReference type="GeneID" id="129922088"/>
<dbReference type="Proteomes" id="UP001165740">
    <property type="component" value="Chromosome 12"/>
</dbReference>
<evidence type="ECO:0000313" key="2">
    <source>
        <dbReference type="Proteomes" id="UP001165740"/>
    </source>
</evidence>
<keyword evidence="2" id="KW-1185">Reference proteome</keyword>
<gene>
    <name evidence="3" type="primary">LOC129922088</name>
</gene>
<dbReference type="Gene3D" id="3.30.497.10">
    <property type="entry name" value="Antithrombin, subunit I, domain 2"/>
    <property type="match status" value="1"/>
</dbReference>
<dbReference type="InterPro" id="IPR036186">
    <property type="entry name" value="Serpin_sf"/>
</dbReference>
<accession>A0A9W2YIS5</accession>
<dbReference type="SUPFAM" id="SSF56574">
    <property type="entry name" value="Serpins"/>
    <property type="match status" value="1"/>
</dbReference>
<evidence type="ECO:0000259" key="1">
    <source>
        <dbReference type="Pfam" id="PF00079"/>
    </source>
</evidence>
<dbReference type="AlphaFoldDB" id="A0A9W2YIS5"/>
<dbReference type="RefSeq" id="XP_055862595.1">
    <property type="nucleotide sequence ID" value="XM_056006620.1"/>
</dbReference>
<dbReference type="OrthoDB" id="671595at2759"/>
<protein>
    <submittedName>
        <fullName evidence="3">Serpin B10-like</fullName>
    </submittedName>
</protein>
<reference evidence="3" key="1">
    <citation type="submission" date="2025-08" db="UniProtKB">
        <authorList>
            <consortium name="RefSeq"/>
        </authorList>
    </citation>
    <scope>IDENTIFICATION</scope>
</reference>